<organism evidence="1 2">
    <name type="scientific">Araneus ventricosus</name>
    <name type="common">Orbweaver spider</name>
    <name type="synonym">Epeira ventricosa</name>
    <dbReference type="NCBI Taxonomy" id="182803"/>
    <lineage>
        <taxon>Eukaryota</taxon>
        <taxon>Metazoa</taxon>
        <taxon>Ecdysozoa</taxon>
        <taxon>Arthropoda</taxon>
        <taxon>Chelicerata</taxon>
        <taxon>Arachnida</taxon>
        <taxon>Araneae</taxon>
        <taxon>Araneomorphae</taxon>
        <taxon>Entelegynae</taxon>
        <taxon>Araneoidea</taxon>
        <taxon>Araneidae</taxon>
        <taxon>Araneus</taxon>
    </lineage>
</organism>
<evidence type="ECO:0000313" key="2">
    <source>
        <dbReference type="Proteomes" id="UP000499080"/>
    </source>
</evidence>
<proteinExistence type="predicted"/>
<sequence>MVSLDDVWRPIACPWISPYHCHSGIVLDVKIETHPKRVRGPTALVSMFTGPMQLRSDVRWGQRHTNNRSSSEQTSFMQSARRTLTGQRAVAPAVSLLVSSGVWHIATGSDRLPL</sequence>
<dbReference type="Proteomes" id="UP000499080">
    <property type="component" value="Unassembled WGS sequence"/>
</dbReference>
<dbReference type="AlphaFoldDB" id="A0A4Y2DMD1"/>
<evidence type="ECO:0000313" key="1">
    <source>
        <dbReference type="EMBL" id="GBM17990.1"/>
    </source>
</evidence>
<accession>A0A4Y2DMD1</accession>
<name>A0A4Y2DMD1_ARAVE</name>
<reference evidence="1 2" key="1">
    <citation type="journal article" date="2019" name="Sci. Rep.">
        <title>Orb-weaving spider Araneus ventricosus genome elucidates the spidroin gene catalogue.</title>
        <authorList>
            <person name="Kono N."/>
            <person name="Nakamura H."/>
            <person name="Ohtoshi R."/>
            <person name="Moran D.A.P."/>
            <person name="Shinohara A."/>
            <person name="Yoshida Y."/>
            <person name="Fujiwara M."/>
            <person name="Mori M."/>
            <person name="Tomita M."/>
            <person name="Arakawa K."/>
        </authorList>
    </citation>
    <scope>NUCLEOTIDE SEQUENCE [LARGE SCALE GENOMIC DNA]</scope>
</reference>
<comment type="caution">
    <text evidence="1">The sequence shown here is derived from an EMBL/GenBank/DDBJ whole genome shotgun (WGS) entry which is preliminary data.</text>
</comment>
<protein>
    <submittedName>
        <fullName evidence="1">Uncharacterized protein</fullName>
    </submittedName>
</protein>
<dbReference type="EMBL" id="BGPR01000397">
    <property type="protein sequence ID" value="GBM17990.1"/>
    <property type="molecule type" value="Genomic_DNA"/>
</dbReference>
<gene>
    <name evidence="1" type="ORF">AVEN_238389_1</name>
</gene>
<keyword evidence="2" id="KW-1185">Reference proteome</keyword>